<keyword evidence="3" id="KW-1185">Reference proteome</keyword>
<evidence type="ECO:0000256" key="1">
    <source>
        <dbReference type="SAM" id="MobiDB-lite"/>
    </source>
</evidence>
<name>A0A4D6HER8_9EURY</name>
<gene>
    <name evidence="2" type="ORF">DV733_15435</name>
</gene>
<dbReference type="GeneID" id="39849281"/>
<dbReference type="InterPro" id="IPR055967">
    <property type="entry name" value="DUF7545"/>
</dbReference>
<organism evidence="2 3">
    <name type="scientific">Halapricum salinum</name>
    <dbReference type="NCBI Taxonomy" id="1457250"/>
    <lineage>
        <taxon>Archaea</taxon>
        <taxon>Methanobacteriati</taxon>
        <taxon>Methanobacteriota</taxon>
        <taxon>Stenosarchaea group</taxon>
        <taxon>Halobacteria</taxon>
        <taxon>Halobacteriales</taxon>
        <taxon>Haloarculaceae</taxon>
        <taxon>Halapricum</taxon>
    </lineage>
</organism>
<dbReference type="KEGG" id="hsn:DV733_15435"/>
<dbReference type="RefSeq" id="WP_049992859.1">
    <property type="nucleotide sequence ID" value="NZ_CP031310.1"/>
</dbReference>
<evidence type="ECO:0000313" key="3">
    <source>
        <dbReference type="Proteomes" id="UP000296706"/>
    </source>
</evidence>
<dbReference type="Pfam" id="PF24411">
    <property type="entry name" value="DUF7545"/>
    <property type="match status" value="1"/>
</dbReference>
<feature type="compositionally biased region" description="Acidic residues" evidence="1">
    <location>
        <begin position="10"/>
        <end position="19"/>
    </location>
</feature>
<dbReference type="EMBL" id="CP031310">
    <property type="protein sequence ID" value="QCC52534.1"/>
    <property type="molecule type" value="Genomic_DNA"/>
</dbReference>
<sequence length="95" mass="10362">MAETVTLTIEADDGTEDELTVPTSLLAMLREEEDETPPEIVGDIAMFGLAQRVHGAIHHGQGDAPEELVDAEDKIMELFEERFGATFGELTGHSH</sequence>
<reference evidence="2 3" key="1">
    <citation type="journal article" date="2019" name="Nat. Commun.">
        <title>A new type of DNA phosphorothioation-based antiviral system in archaea.</title>
        <authorList>
            <person name="Xiong L."/>
            <person name="Liu S."/>
            <person name="Chen S."/>
            <person name="Xiao Y."/>
            <person name="Zhu B."/>
            <person name="Gao Y."/>
            <person name="Zhang Y."/>
            <person name="Chen B."/>
            <person name="Luo J."/>
            <person name="Deng Z."/>
            <person name="Chen X."/>
            <person name="Wang L."/>
            <person name="Chen S."/>
        </authorList>
    </citation>
    <scope>NUCLEOTIDE SEQUENCE [LARGE SCALE GENOMIC DNA]</scope>
    <source>
        <strain evidence="2 3">CBA1105</strain>
    </source>
</reference>
<dbReference type="Proteomes" id="UP000296706">
    <property type="component" value="Chromosome"/>
</dbReference>
<dbReference type="OrthoDB" id="311268at2157"/>
<evidence type="ECO:0000313" key="2">
    <source>
        <dbReference type="EMBL" id="QCC52534.1"/>
    </source>
</evidence>
<feature type="region of interest" description="Disordered" evidence="1">
    <location>
        <begin position="1"/>
        <end position="20"/>
    </location>
</feature>
<accession>A0A4D6HER8</accession>
<dbReference type="AlphaFoldDB" id="A0A4D6HER8"/>
<protein>
    <submittedName>
        <fullName evidence="2">Uncharacterized protein</fullName>
    </submittedName>
</protein>
<proteinExistence type="predicted"/>